<proteinExistence type="predicted"/>
<dbReference type="EMBL" id="VUOB01000067">
    <property type="protein sequence ID" value="KAA2253338.1"/>
    <property type="molecule type" value="Genomic_DNA"/>
</dbReference>
<comment type="caution">
    <text evidence="1">The sequence shown here is derived from an EMBL/GenBank/DDBJ whole genome shotgun (WGS) entry which is preliminary data.</text>
</comment>
<organism evidence="1 2">
    <name type="scientific">Solihabitans fulvus</name>
    <dbReference type="NCBI Taxonomy" id="1892852"/>
    <lineage>
        <taxon>Bacteria</taxon>
        <taxon>Bacillati</taxon>
        <taxon>Actinomycetota</taxon>
        <taxon>Actinomycetes</taxon>
        <taxon>Pseudonocardiales</taxon>
        <taxon>Pseudonocardiaceae</taxon>
        <taxon>Solihabitans</taxon>
    </lineage>
</organism>
<accession>A0A5B2WQT8</accession>
<reference evidence="1 2" key="1">
    <citation type="submission" date="2019-09" db="EMBL/GenBank/DDBJ databases">
        <title>Goodfellowia gen. nov., a new genus of the Pseudonocardineae related to Actinoalloteichus, containing Goodfellowia coeruleoviolacea gen. nov., comb. nov. gen. nov., comb. nov.</title>
        <authorList>
            <person name="Labeda D."/>
        </authorList>
    </citation>
    <scope>NUCLEOTIDE SEQUENCE [LARGE SCALE GENOMIC DNA]</scope>
    <source>
        <strain evidence="1 2">AN110305</strain>
    </source>
</reference>
<gene>
    <name evidence="1" type="ORF">F0L68_33565</name>
</gene>
<dbReference type="OrthoDB" id="9889347at2"/>
<dbReference type="AlphaFoldDB" id="A0A5B2WQT8"/>
<evidence type="ECO:0000313" key="1">
    <source>
        <dbReference type="EMBL" id="KAA2253338.1"/>
    </source>
</evidence>
<name>A0A5B2WQT8_9PSEU</name>
<dbReference type="RefSeq" id="WP_149853903.1">
    <property type="nucleotide sequence ID" value="NZ_VUOB01000067.1"/>
</dbReference>
<protein>
    <submittedName>
        <fullName evidence="1">Uncharacterized protein</fullName>
    </submittedName>
</protein>
<sequence length="59" mass="6881">MSDSKTERQAVAEIFAQQDEVVRDVIKEVLTIERSRLHLRQQDKGTIDLLTNAMRRIVE</sequence>
<dbReference type="Proteomes" id="UP000323454">
    <property type="component" value="Unassembled WGS sequence"/>
</dbReference>
<reference evidence="1 2" key="2">
    <citation type="submission" date="2019-09" db="EMBL/GenBank/DDBJ databases">
        <authorList>
            <person name="Jin C."/>
        </authorList>
    </citation>
    <scope>NUCLEOTIDE SEQUENCE [LARGE SCALE GENOMIC DNA]</scope>
    <source>
        <strain evidence="1 2">AN110305</strain>
    </source>
</reference>
<keyword evidence="2" id="KW-1185">Reference proteome</keyword>
<evidence type="ECO:0000313" key="2">
    <source>
        <dbReference type="Proteomes" id="UP000323454"/>
    </source>
</evidence>